<dbReference type="InterPro" id="IPR036291">
    <property type="entry name" value="NAD(P)-bd_dom_sf"/>
</dbReference>
<dbReference type="GO" id="GO:0000166">
    <property type="term" value="F:nucleotide binding"/>
    <property type="evidence" value="ECO:0007669"/>
    <property type="project" value="InterPro"/>
</dbReference>
<feature type="domain" description="Gfo/Idh/MocA-like oxidoreductase N-terminal" evidence="2">
    <location>
        <begin position="4"/>
        <end position="119"/>
    </location>
</feature>
<dbReference type="RefSeq" id="WP_118890095.1">
    <property type="nucleotide sequence ID" value="NZ_PHUT01000017.1"/>
</dbReference>
<dbReference type="GO" id="GO:0016491">
    <property type="term" value="F:oxidoreductase activity"/>
    <property type="evidence" value="ECO:0007669"/>
    <property type="project" value="UniProtKB-KW"/>
</dbReference>
<dbReference type="Pfam" id="PF01408">
    <property type="entry name" value="GFO_IDH_MocA"/>
    <property type="match status" value="1"/>
</dbReference>
<dbReference type="InterPro" id="IPR055170">
    <property type="entry name" value="GFO_IDH_MocA-like_dom"/>
</dbReference>
<dbReference type="Proteomes" id="UP000285456">
    <property type="component" value="Unassembled WGS sequence"/>
</dbReference>
<protein>
    <submittedName>
        <fullName evidence="4">Gfo/Idh/MocA family oxidoreductase</fullName>
    </submittedName>
</protein>
<dbReference type="PANTHER" id="PTHR43818">
    <property type="entry name" value="BCDNA.GH03377"/>
    <property type="match status" value="1"/>
</dbReference>
<organism evidence="4 5">
    <name type="scientific">Oceanobacillus profundus</name>
    <dbReference type="NCBI Taxonomy" id="372463"/>
    <lineage>
        <taxon>Bacteria</taxon>
        <taxon>Bacillati</taxon>
        <taxon>Bacillota</taxon>
        <taxon>Bacilli</taxon>
        <taxon>Bacillales</taxon>
        <taxon>Bacillaceae</taxon>
        <taxon>Oceanobacillus</taxon>
    </lineage>
</organism>
<keyword evidence="1" id="KW-0560">Oxidoreductase</keyword>
<evidence type="ECO:0000256" key="1">
    <source>
        <dbReference type="ARBA" id="ARBA00023002"/>
    </source>
</evidence>
<dbReference type="InterPro" id="IPR050463">
    <property type="entry name" value="Gfo/Idh/MocA_oxidrdct_glycsds"/>
</dbReference>
<dbReference type="Gene3D" id="3.30.360.10">
    <property type="entry name" value="Dihydrodipicolinate Reductase, domain 2"/>
    <property type="match status" value="1"/>
</dbReference>
<evidence type="ECO:0000259" key="3">
    <source>
        <dbReference type="Pfam" id="PF22725"/>
    </source>
</evidence>
<dbReference type="PANTHER" id="PTHR43818:SF11">
    <property type="entry name" value="BCDNA.GH03377"/>
    <property type="match status" value="1"/>
</dbReference>
<name>A0A417YBR9_9BACI</name>
<dbReference type="AlphaFoldDB" id="A0A417YBR9"/>
<evidence type="ECO:0000259" key="2">
    <source>
        <dbReference type="Pfam" id="PF01408"/>
    </source>
</evidence>
<dbReference type="SUPFAM" id="SSF51735">
    <property type="entry name" value="NAD(P)-binding Rossmann-fold domains"/>
    <property type="match status" value="1"/>
</dbReference>
<reference evidence="4 5" key="1">
    <citation type="journal article" date="2007" name="Int. J. Syst. Evol. Microbiol.">
        <title>Oceanobacillus profundus sp. nov., isolated from a deep-sea sediment core.</title>
        <authorList>
            <person name="Kim Y.G."/>
            <person name="Choi D.H."/>
            <person name="Hyun S."/>
            <person name="Cho B.C."/>
        </authorList>
    </citation>
    <scope>NUCLEOTIDE SEQUENCE [LARGE SCALE GENOMIC DNA]</scope>
    <source>
        <strain evidence="4 5">DSM 18246</strain>
    </source>
</reference>
<dbReference type="Pfam" id="PF22725">
    <property type="entry name" value="GFO_IDH_MocA_C3"/>
    <property type="match status" value="1"/>
</dbReference>
<proteinExistence type="predicted"/>
<evidence type="ECO:0000313" key="4">
    <source>
        <dbReference type="EMBL" id="RHW30045.1"/>
    </source>
</evidence>
<dbReference type="InterPro" id="IPR000683">
    <property type="entry name" value="Gfo/Idh/MocA-like_OxRdtase_N"/>
</dbReference>
<sequence>MNRLKIGIVGTVRGADFYEDFNLFNNVEVTAVMDTDKEALENFKNKYEVGKTFTNYEDLIDSNIDVVVLTSPIHFHAEQAIQALDRNIHVLSEVTAATTLEDCKLLFEAVKRSKAQYMMAENYCYIRENVAIHNMVSKGVFGKVYFAEGEYLHNVKYLHYDKAGNPTWRRRETMGKRGCTYGTHSLGPALSWFNERVKYVNCLGPGSHTVPEYENDDTTIMLCRTESGALIKIRLDMVSNRPHNMGYYSLQGTKGCYESPRVPGEQHRVWLQDYSRSSEEWIDLEDLYDEFLPKEYINLPVERKDSNHWGADYFMIKDFINCILNDKPVRIDIYKALEYTLPGIISEKSIKLGGAPIEVPDIKQW</sequence>
<dbReference type="EMBL" id="QWEH01000016">
    <property type="protein sequence ID" value="RHW30045.1"/>
    <property type="molecule type" value="Genomic_DNA"/>
</dbReference>
<accession>A0A417YBR9</accession>
<evidence type="ECO:0000313" key="5">
    <source>
        <dbReference type="Proteomes" id="UP000285456"/>
    </source>
</evidence>
<gene>
    <name evidence="4" type="ORF">D1B32_18400</name>
</gene>
<keyword evidence="5" id="KW-1185">Reference proteome</keyword>
<feature type="domain" description="GFO/IDH/MocA-like oxidoreductase" evidence="3">
    <location>
        <begin position="132"/>
        <end position="257"/>
    </location>
</feature>
<dbReference type="Gene3D" id="3.40.50.720">
    <property type="entry name" value="NAD(P)-binding Rossmann-like Domain"/>
    <property type="match status" value="1"/>
</dbReference>
<comment type="caution">
    <text evidence="4">The sequence shown here is derived from an EMBL/GenBank/DDBJ whole genome shotgun (WGS) entry which is preliminary data.</text>
</comment>
<dbReference type="OrthoDB" id="9771072at2"/>
<dbReference type="SUPFAM" id="SSF55347">
    <property type="entry name" value="Glyceraldehyde-3-phosphate dehydrogenase-like, C-terminal domain"/>
    <property type="match status" value="1"/>
</dbReference>